<evidence type="ECO:0000256" key="19">
    <source>
        <dbReference type="SAM" id="Phobius"/>
    </source>
</evidence>
<dbReference type="RefSeq" id="WP_425285176.1">
    <property type="nucleotide sequence ID" value="NZ_FNIT01000010.1"/>
</dbReference>
<keyword evidence="15" id="KW-0186">Copper</keyword>
<dbReference type="GO" id="GO:0004129">
    <property type="term" value="F:cytochrome-c oxidase activity"/>
    <property type="evidence" value="ECO:0007669"/>
    <property type="project" value="UniProtKB-EC"/>
</dbReference>
<evidence type="ECO:0000256" key="9">
    <source>
        <dbReference type="ARBA" id="ARBA00022692"/>
    </source>
</evidence>
<keyword evidence="6" id="KW-1003">Cell membrane</keyword>
<keyword evidence="22" id="KW-1185">Reference proteome</keyword>
<dbReference type="NCBIfam" id="TIGR02891">
    <property type="entry name" value="CtaD_CoxA"/>
    <property type="match status" value="1"/>
</dbReference>
<feature type="transmembrane region" description="Helical" evidence="19">
    <location>
        <begin position="281"/>
        <end position="300"/>
    </location>
</feature>
<dbReference type="STRING" id="1166073.SAMN05192530_1106"/>
<evidence type="ECO:0000313" key="22">
    <source>
        <dbReference type="Proteomes" id="UP000198793"/>
    </source>
</evidence>
<dbReference type="GO" id="GO:0015990">
    <property type="term" value="P:electron transport coupled proton transport"/>
    <property type="evidence" value="ECO:0007669"/>
    <property type="project" value="InterPro"/>
</dbReference>
<dbReference type="InterPro" id="IPR014241">
    <property type="entry name" value="Cyt_c_oxidase_su1_bac"/>
</dbReference>
<keyword evidence="5 18" id="KW-0813">Transport</keyword>
<evidence type="ECO:0000256" key="8">
    <source>
        <dbReference type="ARBA" id="ARBA00022660"/>
    </source>
</evidence>
<dbReference type="InterPro" id="IPR036927">
    <property type="entry name" value="Cyt_c_oxase-like_su1_sf"/>
</dbReference>
<dbReference type="PANTHER" id="PTHR10422">
    <property type="entry name" value="CYTOCHROME C OXIDASE SUBUNIT 1"/>
    <property type="match status" value="1"/>
</dbReference>
<evidence type="ECO:0000256" key="5">
    <source>
        <dbReference type="ARBA" id="ARBA00022448"/>
    </source>
</evidence>
<evidence type="ECO:0000256" key="18">
    <source>
        <dbReference type="RuleBase" id="RU000370"/>
    </source>
</evidence>
<dbReference type="EMBL" id="FNIT01000010">
    <property type="protein sequence ID" value="SDO66664.1"/>
    <property type="molecule type" value="Genomic_DNA"/>
</dbReference>
<feature type="transmembrane region" description="Helical" evidence="19">
    <location>
        <begin position="96"/>
        <end position="120"/>
    </location>
</feature>
<dbReference type="Gene3D" id="1.20.210.10">
    <property type="entry name" value="Cytochrome c oxidase-like, subunit I domain"/>
    <property type="match status" value="1"/>
</dbReference>
<feature type="transmembrane region" description="Helical" evidence="19">
    <location>
        <begin position="412"/>
        <end position="434"/>
    </location>
</feature>
<feature type="transmembrane region" description="Helical" evidence="19">
    <location>
        <begin position="830"/>
        <end position="851"/>
    </location>
</feature>
<keyword evidence="10" id="KW-0479">Metal-binding</keyword>
<dbReference type="InterPro" id="IPR023615">
    <property type="entry name" value="Cyt_c_Oxase_su1_BS"/>
</dbReference>
<feature type="transmembrane region" description="Helical" evidence="19">
    <location>
        <begin position="58"/>
        <end position="76"/>
    </location>
</feature>
<comment type="catalytic activity">
    <reaction evidence="17">
        <text>4 Fe(II)-[cytochrome c] + O2 + 8 H(+)(in) = 4 Fe(III)-[cytochrome c] + 2 H2O + 4 H(+)(out)</text>
        <dbReference type="Rhea" id="RHEA:11436"/>
        <dbReference type="Rhea" id="RHEA-COMP:10350"/>
        <dbReference type="Rhea" id="RHEA-COMP:14399"/>
        <dbReference type="ChEBI" id="CHEBI:15377"/>
        <dbReference type="ChEBI" id="CHEBI:15378"/>
        <dbReference type="ChEBI" id="CHEBI:15379"/>
        <dbReference type="ChEBI" id="CHEBI:29033"/>
        <dbReference type="ChEBI" id="CHEBI:29034"/>
        <dbReference type="EC" id="7.1.1.9"/>
    </reaction>
</comment>
<dbReference type="SUPFAM" id="SSF81442">
    <property type="entry name" value="Cytochrome c oxidase subunit I-like"/>
    <property type="match status" value="1"/>
</dbReference>
<keyword evidence="13 19" id="KW-1133">Transmembrane helix</keyword>
<feature type="transmembrane region" description="Helical" evidence="19">
    <location>
        <begin position="376"/>
        <end position="400"/>
    </location>
</feature>
<evidence type="ECO:0000256" key="11">
    <source>
        <dbReference type="ARBA" id="ARBA00022967"/>
    </source>
</evidence>
<dbReference type="GO" id="GO:0006119">
    <property type="term" value="P:oxidative phosphorylation"/>
    <property type="evidence" value="ECO:0007669"/>
    <property type="project" value="UniProtKB-UniPathway"/>
</dbReference>
<keyword evidence="16 19" id="KW-0472">Membrane</keyword>
<dbReference type="PROSITE" id="PS50855">
    <property type="entry name" value="COX1"/>
    <property type="match status" value="1"/>
</dbReference>
<feature type="transmembrane region" description="Helical" evidence="19">
    <location>
        <begin position="340"/>
        <end position="364"/>
    </location>
</feature>
<dbReference type="GO" id="GO:0005886">
    <property type="term" value="C:plasma membrane"/>
    <property type="evidence" value="ECO:0007669"/>
    <property type="project" value="UniProtKB-SubCell"/>
</dbReference>
<dbReference type="GO" id="GO:0020037">
    <property type="term" value="F:heme binding"/>
    <property type="evidence" value="ECO:0007669"/>
    <property type="project" value="InterPro"/>
</dbReference>
<feature type="transmembrane region" description="Helical" evidence="19">
    <location>
        <begin position="708"/>
        <end position="737"/>
    </location>
</feature>
<evidence type="ECO:0000256" key="3">
    <source>
        <dbReference type="ARBA" id="ARBA00009578"/>
    </source>
</evidence>
<keyword evidence="7 18" id="KW-0349">Heme</keyword>
<feature type="transmembrane region" description="Helical" evidence="19">
    <location>
        <begin position="446"/>
        <end position="471"/>
    </location>
</feature>
<gene>
    <name evidence="21" type="ORF">SAMN05192530_1106</name>
</gene>
<dbReference type="AlphaFoldDB" id="A0A1H0LET2"/>
<evidence type="ECO:0000256" key="10">
    <source>
        <dbReference type="ARBA" id="ARBA00022723"/>
    </source>
</evidence>
<comment type="similarity">
    <text evidence="3 18">Belongs to the heme-copper respiratory oxidase family.</text>
</comment>
<feature type="transmembrane region" description="Helical" evidence="19">
    <location>
        <begin position="307"/>
        <end position="328"/>
    </location>
</feature>
<keyword evidence="11" id="KW-1278">Translocase</keyword>
<dbReference type="Proteomes" id="UP000198793">
    <property type="component" value="Unassembled WGS sequence"/>
</dbReference>
<reference evidence="21 22" key="1">
    <citation type="submission" date="2016-10" db="EMBL/GenBank/DDBJ databases">
        <authorList>
            <person name="de Groot N.N."/>
        </authorList>
    </citation>
    <scope>NUCLEOTIDE SEQUENCE [LARGE SCALE GENOMIC DNA]</scope>
    <source>
        <strain evidence="22">L7-484,KACC 16230,DSM 25025</strain>
    </source>
</reference>
<dbReference type="InterPro" id="IPR035973">
    <property type="entry name" value="Cyt_c_oxidase_su3-like_sf"/>
</dbReference>
<dbReference type="PRINTS" id="PR01165">
    <property type="entry name" value="CYCOXIDASEI"/>
</dbReference>
<evidence type="ECO:0000256" key="2">
    <source>
        <dbReference type="ARBA" id="ARBA00004673"/>
    </source>
</evidence>
<evidence type="ECO:0000259" key="20">
    <source>
        <dbReference type="PROSITE" id="PS50855"/>
    </source>
</evidence>
<comment type="subcellular location">
    <subcellularLocation>
        <location evidence="1">Cell membrane</location>
        <topology evidence="1">Multi-pass membrane protein</topology>
    </subcellularLocation>
</comment>
<evidence type="ECO:0000256" key="6">
    <source>
        <dbReference type="ARBA" id="ARBA00022475"/>
    </source>
</evidence>
<dbReference type="PANTHER" id="PTHR10422:SF35">
    <property type="entry name" value="CYTOCHROME BO(3) UBIQUINOL OXIDASE SUBUNIT 1"/>
    <property type="match status" value="1"/>
</dbReference>
<name>A0A1H0LET2_9HYPH</name>
<dbReference type="PROSITE" id="PS00077">
    <property type="entry name" value="COX1_CUB"/>
    <property type="match status" value="1"/>
</dbReference>
<feature type="domain" description="Cytochrome oxidase subunit I profile" evidence="20">
    <location>
        <begin position="37"/>
        <end position="551"/>
    </location>
</feature>
<evidence type="ECO:0000256" key="16">
    <source>
        <dbReference type="ARBA" id="ARBA00023136"/>
    </source>
</evidence>
<accession>A0A1H0LET2</accession>
<feature type="transmembrane region" description="Helical" evidence="19">
    <location>
        <begin position="783"/>
        <end position="809"/>
    </location>
</feature>
<dbReference type="UniPathway" id="UPA00705"/>
<dbReference type="InterPro" id="IPR000883">
    <property type="entry name" value="Cyt_C_Oxase_1"/>
</dbReference>
<feature type="transmembrane region" description="Helical" evidence="19">
    <location>
        <begin position="603"/>
        <end position="620"/>
    </location>
</feature>
<evidence type="ECO:0000256" key="4">
    <source>
        <dbReference type="ARBA" id="ARBA00012949"/>
    </source>
</evidence>
<sequence>MVGDIALRRAPGNMAGDVGVTLPPALTPAQRELERIWSTPLGWGRLSAVNHTVLGRRFMIAAFGFFAIGGVLAMLIRAQLASPRSAFVGPDLYNQIFTMHGTVMMFLFAIPMFEGLAIYLLPKMLGARDFAFPRMTALGFWCYVFGGSILIAALVAGYAPDSGWFMYTPLSSSAHSPGINADVWLLGVTFVEVSAMAAAVELTVSILRFRAPGMTLSKMPLFAWYILVTAGMMLLGFPPLILGSVLLEAERAFDLPFFDPTRGGDALLWQHLFWLFGHPEVYIIFLPAAGIITTMIPVLARREIYGYSAIVVSVAATGFLSFGLWVHHMFAVGIPHLAQAFFSAASMLVAIPTGVQIFLWIGTLMAGRPRLTLPMLYLFGFFTVFVCGGLTGVMVAVVPFDWQVHDTHFVVAHLHYVLVGGFVFPMLAAAYYYLPHVTGREPLYGVGKIAFWLIFVGFNLTFLVMHLTGLLGMPRRFAVVLEGVGWELPNLVSSVGGFITTAGFALFAIDMLFQFRYGRTTKPDPWGAETLEWATATPPRPYGFAALPHVETRTPLRDRPTLREDLAAGRGYLAAPRNGWQETLVVDTATAEPRHIAILPRPTYLPLWSALAIGSFVLSLLFKQYWFSPLAIGLIVVSFLAWAPSSGQRESFGELDAGGGLRLRTHAEVDRPPTWWGVLFLLVADGTMLASLVFGALFLWLVAPGWPAPIVVALPLIKSLGVAVAVSAAAILLRIAIARARRAGPGAALPPMAVAAGAQALACALAIWLLVADVPDPTTHAYLAVTFAFLAYIALHSAIGAVLAAFSLWRCREGFVARDRVGDLTIGSLWHDYTAFSSVFVLAFLNVLPWLTPLRTGLPL</sequence>
<proteinExistence type="inferred from homology"/>
<organism evidence="21 22">
    <name type="scientific">Aureimonas jatrophae</name>
    <dbReference type="NCBI Taxonomy" id="1166073"/>
    <lineage>
        <taxon>Bacteria</taxon>
        <taxon>Pseudomonadati</taxon>
        <taxon>Pseudomonadota</taxon>
        <taxon>Alphaproteobacteria</taxon>
        <taxon>Hyphomicrobiales</taxon>
        <taxon>Aurantimonadaceae</taxon>
        <taxon>Aureimonas</taxon>
    </lineage>
</organism>
<evidence type="ECO:0000256" key="12">
    <source>
        <dbReference type="ARBA" id="ARBA00022982"/>
    </source>
</evidence>
<dbReference type="GO" id="GO:0046872">
    <property type="term" value="F:metal ion binding"/>
    <property type="evidence" value="ECO:0007669"/>
    <property type="project" value="UniProtKB-KW"/>
</dbReference>
<feature type="transmembrane region" description="Helical" evidence="19">
    <location>
        <begin position="674"/>
        <end position="702"/>
    </location>
</feature>
<comment type="pathway">
    <text evidence="2">Energy metabolism; oxidative phosphorylation.</text>
</comment>
<evidence type="ECO:0000256" key="1">
    <source>
        <dbReference type="ARBA" id="ARBA00004651"/>
    </source>
</evidence>
<evidence type="ECO:0000256" key="14">
    <source>
        <dbReference type="ARBA" id="ARBA00023004"/>
    </source>
</evidence>
<keyword evidence="8 18" id="KW-0679">Respiratory chain</keyword>
<feature type="transmembrane region" description="Helical" evidence="19">
    <location>
        <begin position="749"/>
        <end position="771"/>
    </location>
</feature>
<feature type="transmembrane region" description="Helical" evidence="19">
    <location>
        <begin position="626"/>
        <end position="643"/>
    </location>
</feature>
<feature type="transmembrane region" description="Helical" evidence="19">
    <location>
        <begin position="491"/>
        <end position="513"/>
    </location>
</feature>
<keyword evidence="14" id="KW-0408">Iron</keyword>
<dbReference type="InterPro" id="IPR023616">
    <property type="entry name" value="Cyt_c_oxase-like_su1_dom"/>
</dbReference>
<keyword evidence="12 18" id="KW-0249">Electron transport</keyword>
<feature type="transmembrane region" description="Helical" evidence="19">
    <location>
        <begin position="183"/>
        <end position="209"/>
    </location>
</feature>
<evidence type="ECO:0000313" key="21">
    <source>
        <dbReference type="EMBL" id="SDO66664.1"/>
    </source>
</evidence>
<protein>
    <recommendedName>
        <fullName evidence="4">cytochrome-c oxidase</fullName>
        <ecNumber evidence="4">7.1.1.9</ecNumber>
    </recommendedName>
</protein>
<dbReference type="GO" id="GO:0022904">
    <property type="term" value="P:respiratory electron transport chain"/>
    <property type="evidence" value="ECO:0007669"/>
    <property type="project" value="TreeGrafter"/>
</dbReference>
<evidence type="ECO:0000256" key="13">
    <source>
        <dbReference type="ARBA" id="ARBA00022989"/>
    </source>
</evidence>
<dbReference type="EC" id="7.1.1.9" evidence="4"/>
<evidence type="ECO:0000256" key="17">
    <source>
        <dbReference type="ARBA" id="ARBA00047816"/>
    </source>
</evidence>
<dbReference type="Pfam" id="PF00115">
    <property type="entry name" value="COX1"/>
    <property type="match status" value="1"/>
</dbReference>
<evidence type="ECO:0000256" key="7">
    <source>
        <dbReference type="ARBA" id="ARBA00022617"/>
    </source>
</evidence>
<dbReference type="SUPFAM" id="SSF81452">
    <property type="entry name" value="Cytochrome c oxidase subunit III-like"/>
    <property type="match status" value="1"/>
</dbReference>
<keyword evidence="9 18" id="KW-0812">Transmembrane</keyword>
<evidence type="ECO:0000256" key="15">
    <source>
        <dbReference type="ARBA" id="ARBA00023008"/>
    </source>
</evidence>
<feature type="transmembrane region" description="Helical" evidence="19">
    <location>
        <begin position="221"/>
        <end position="247"/>
    </location>
</feature>
<feature type="transmembrane region" description="Helical" evidence="19">
    <location>
        <begin position="140"/>
        <end position="159"/>
    </location>
</feature>